<keyword evidence="3" id="KW-1185">Reference proteome</keyword>
<dbReference type="SUPFAM" id="SSF51735">
    <property type="entry name" value="NAD(P)-binding Rossmann-fold domains"/>
    <property type="match status" value="1"/>
</dbReference>
<dbReference type="EMBL" id="CP001614">
    <property type="protein sequence ID" value="ACR11476.1"/>
    <property type="molecule type" value="Genomic_DNA"/>
</dbReference>
<reference evidence="2 3" key="1">
    <citation type="journal article" date="2009" name="PLoS ONE">
        <title>The complete genome of Teredinibacter turnerae T7901: an intracellular endosymbiont of marine wood-boring bivalves (shipworms).</title>
        <authorList>
            <person name="Yang J.C."/>
            <person name="Madupu R."/>
            <person name="Durkin A.S."/>
            <person name="Ekborg N.A."/>
            <person name="Pedamallu C.S."/>
            <person name="Hostetler J.B."/>
            <person name="Radune D."/>
            <person name="Toms B.S."/>
            <person name="Henrissat B."/>
            <person name="Coutinho P.M."/>
            <person name="Schwarz S."/>
            <person name="Field L."/>
            <person name="Trindade-Silva A.E."/>
            <person name="Soares C.A.G."/>
            <person name="Elshahawi S."/>
            <person name="Hanora A."/>
            <person name="Schmidt E.W."/>
            <person name="Haygood M.G."/>
            <person name="Posfai J."/>
            <person name="Benner J."/>
            <person name="Madinger C."/>
            <person name="Nove J."/>
            <person name="Anton B."/>
            <person name="Chaudhary K."/>
            <person name="Foster J."/>
            <person name="Holman A."/>
            <person name="Kumar S."/>
            <person name="Lessard P.A."/>
            <person name="Luyten Y.A."/>
            <person name="Slatko B."/>
            <person name="Wood N."/>
            <person name="Wu B."/>
            <person name="Teplitski M."/>
            <person name="Mougous J.D."/>
            <person name="Ward N."/>
            <person name="Eisen J.A."/>
            <person name="Badger J.H."/>
            <person name="Distel D.L."/>
        </authorList>
    </citation>
    <scope>NUCLEOTIDE SEQUENCE [LARGE SCALE GENOMIC DNA]</scope>
    <source>
        <strain evidence="3">ATCC 39867 / T7901</strain>
    </source>
</reference>
<accession>C5BRT3</accession>
<dbReference type="Pfam" id="PF13460">
    <property type="entry name" value="NAD_binding_10"/>
    <property type="match status" value="1"/>
</dbReference>
<organism evidence="2 3">
    <name type="scientific">Teredinibacter turnerae (strain ATCC 39867 / T7901)</name>
    <dbReference type="NCBI Taxonomy" id="377629"/>
    <lineage>
        <taxon>Bacteria</taxon>
        <taxon>Pseudomonadati</taxon>
        <taxon>Pseudomonadota</taxon>
        <taxon>Gammaproteobacteria</taxon>
        <taxon>Cellvibrionales</taxon>
        <taxon>Cellvibrionaceae</taxon>
        <taxon>Teredinibacter</taxon>
    </lineage>
</organism>
<dbReference type="eggNOG" id="COG0702">
    <property type="taxonomic scope" value="Bacteria"/>
</dbReference>
<dbReference type="Gene3D" id="3.40.50.720">
    <property type="entry name" value="NAD(P)-binding Rossmann-like Domain"/>
    <property type="match status" value="1"/>
</dbReference>
<evidence type="ECO:0000313" key="3">
    <source>
        <dbReference type="Proteomes" id="UP000009080"/>
    </source>
</evidence>
<proteinExistence type="predicted"/>
<dbReference type="OrthoDB" id="109735at2"/>
<dbReference type="STRING" id="377629.TERTU_1240"/>
<dbReference type="PANTHER" id="PTHR43162:SF1">
    <property type="entry name" value="PRESTALK A DIFFERENTIATION PROTEIN A"/>
    <property type="match status" value="1"/>
</dbReference>
<name>C5BRT3_TERTT</name>
<dbReference type="InterPro" id="IPR036291">
    <property type="entry name" value="NAD(P)-bd_dom_sf"/>
</dbReference>
<evidence type="ECO:0000259" key="1">
    <source>
        <dbReference type="Pfam" id="PF13460"/>
    </source>
</evidence>
<gene>
    <name evidence="2" type="ordered locus">TERTU_1240</name>
</gene>
<dbReference type="Gene3D" id="3.90.25.10">
    <property type="entry name" value="UDP-galactose 4-epimerase, domain 1"/>
    <property type="match status" value="1"/>
</dbReference>
<dbReference type="PANTHER" id="PTHR43162">
    <property type="match status" value="1"/>
</dbReference>
<dbReference type="AlphaFoldDB" id="C5BRT3"/>
<evidence type="ECO:0000313" key="2">
    <source>
        <dbReference type="EMBL" id="ACR11476.1"/>
    </source>
</evidence>
<dbReference type="RefSeq" id="WP_015817588.1">
    <property type="nucleotide sequence ID" value="NC_012997.1"/>
</dbReference>
<dbReference type="KEGG" id="ttu:TERTU_1240"/>
<dbReference type="InterPro" id="IPR051604">
    <property type="entry name" value="Ergot_Alk_Oxidoreductase"/>
</dbReference>
<feature type="domain" description="NAD(P)-binding" evidence="1">
    <location>
        <begin position="14"/>
        <end position="170"/>
    </location>
</feature>
<dbReference type="HOGENOM" id="CLU_007383_10_6_6"/>
<dbReference type="InterPro" id="IPR016040">
    <property type="entry name" value="NAD(P)-bd_dom"/>
</dbReference>
<protein>
    <submittedName>
        <fullName evidence="2">NmrA family protein</fullName>
    </submittedName>
</protein>
<dbReference type="Proteomes" id="UP000009080">
    <property type="component" value="Chromosome"/>
</dbReference>
<sequence>MNEQTILIIGKYGKTGARVEASLQRQGYNTRGVSRSTQPAFDWLDENTWASALAGVTSAYVTFQPDLAVPGADEIMRNFVTAAKRAGVAHLVLLSGRGEPGAQRAEAVIQNSGLTWNVVRASWFAQNFSENFMLEGIQNGALVLPECNTPEPFIDIDDLANVAVAALTQPELQNTLFEVTGPRLLTFAECINEISNATGRNIQYLPVPLDTYIAGMQEMGLPEEYQWLLNELFSEVFDGRNQYIADGVEKALGRPATDFSDYVKKTAASGVWNSADSKSA</sequence>